<dbReference type="InterPro" id="IPR000477">
    <property type="entry name" value="RT_dom"/>
</dbReference>
<keyword evidence="2" id="KW-0695">RNA-directed DNA polymerase</keyword>
<dbReference type="PROSITE" id="PS50878">
    <property type="entry name" value="RT_POL"/>
    <property type="match status" value="1"/>
</dbReference>
<accession>A0A8J4Y8M3</accession>
<organism evidence="2 3">
    <name type="scientific">Chionoecetes opilio</name>
    <name type="common">Atlantic snow crab</name>
    <name type="synonym">Cancer opilio</name>
    <dbReference type="NCBI Taxonomy" id="41210"/>
    <lineage>
        <taxon>Eukaryota</taxon>
        <taxon>Metazoa</taxon>
        <taxon>Ecdysozoa</taxon>
        <taxon>Arthropoda</taxon>
        <taxon>Crustacea</taxon>
        <taxon>Multicrustacea</taxon>
        <taxon>Malacostraca</taxon>
        <taxon>Eumalacostraca</taxon>
        <taxon>Eucarida</taxon>
        <taxon>Decapoda</taxon>
        <taxon>Pleocyemata</taxon>
        <taxon>Brachyura</taxon>
        <taxon>Eubrachyura</taxon>
        <taxon>Majoidea</taxon>
        <taxon>Majidae</taxon>
        <taxon>Chionoecetes</taxon>
    </lineage>
</organism>
<dbReference type="Pfam" id="PF00078">
    <property type="entry name" value="RVT_1"/>
    <property type="match status" value="1"/>
</dbReference>
<evidence type="ECO:0000259" key="1">
    <source>
        <dbReference type="PROSITE" id="PS50878"/>
    </source>
</evidence>
<protein>
    <submittedName>
        <fullName evidence="2">Putative RNA-directed DNA polymerase from transposon BS</fullName>
    </submittedName>
</protein>
<comment type="caution">
    <text evidence="2">The sequence shown here is derived from an EMBL/GenBank/DDBJ whole genome shotgun (WGS) entry which is preliminary data.</text>
</comment>
<dbReference type="PANTHER" id="PTHR33332">
    <property type="entry name" value="REVERSE TRANSCRIPTASE DOMAIN-CONTAINING PROTEIN"/>
    <property type="match status" value="1"/>
</dbReference>
<proteinExistence type="predicted"/>
<dbReference type="AlphaFoldDB" id="A0A8J4Y8M3"/>
<dbReference type="GO" id="GO:0003964">
    <property type="term" value="F:RNA-directed DNA polymerase activity"/>
    <property type="evidence" value="ECO:0007669"/>
    <property type="project" value="UniProtKB-KW"/>
</dbReference>
<name>A0A8J4Y8M3_CHIOP</name>
<feature type="domain" description="Reverse transcriptase" evidence="1">
    <location>
        <begin position="1"/>
        <end position="258"/>
    </location>
</feature>
<gene>
    <name evidence="2" type="primary">RTase_15</name>
    <name evidence="2" type="ORF">GWK47_042957</name>
</gene>
<dbReference type="Proteomes" id="UP000770661">
    <property type="component" value="Unassembled WGS sequence"/>
</dbReference>
<sequence length="559" mass="62658">MACENMKRVQKGRFNNWRIPHRKANRASRGTRIGGAAINNNDGFSRRHHPTVLTALNGSVAQVTGNCTLSITMDVYFNDILQSYDFLRQEPWNHSLDRGEDTFVVALDIAGAFDRVCHQGITTKLRSLGICGDLLHLLQDYLHERTLRVVVNGHTSSENAIKASVPQGSVLGPLLWNVYFNDILQLIPEAKAYADDCTLTFTSCERTDRHNTVIRINRALQSIASWGKRWQVTFAPDKTQAVLISRRQDAVNWDQHAILLAGRKIHLQESVNILGGVGTLYKSQVRSLMEYSPLAWSSCPPSYLRLLDRAQARAQRLARLKAPEAAAQIIQPLQQRRDVAGMCVMYKAHRMQLLQLAELRLNPRARPSHSTRAAHNIDHQVTVPFARTEHYLRSFLPRYGRLWNTLVRQTDLHLTTSMHAFKSDVFTGHTVVCFSQLPLLIHKNQTSSKFVLKFNLKFTVMTTTTTTHRLNNAHLSPLSGNASLLSHNSHIGAMEFLDSLFARFSAASLGLKASSPSQFFFGLIVQLLSGRKAVGSLDGMGSEPHFTTCARLQAPIRAS</sequence>
<evidence type="ECO:0000313" key="2">
    <source>
        <dbReference type="EMBL" id="KAG0723280.1"/>
    </source>
</evidence>
<evidence type="ECO:0000313" key="3">
    <source>
        <dbReference type="Proteomes" id="UP000770661"/>
    </source>
</evidence>
<dbReference type="OrthoDB" id="10056483at2759"/>
<dbReference type="EMBL" id="JACEEZ010008449">
    <property type="protein sequence ID" value="KAG0723280.1"/>
    <property type="molecule type" value="Genomic_DNA"/>
</dbReference>
<reference evidence="2" key="1">
    <citation type="submission" date="2020-07" db="EMBL/GenBank/DDBJ databases">
        <title>The High-quality genome of the commercially important snow crab, Chionoecetes opilio.</title>
        <authorList>
            <person name="Jeong J.-H."/>
            <person name="Ryu S."/>
        </authorList>
    </citation>
    <scope>NUCLEOTIDE SEQUENCE</scope>
    <source>
        <strain evidence="2">MADBK_172401_WGS</strain>
        <tissue evidence="2">Digestive gland</tissue>
    </source>
</reference>
<keyword evidence="2" id="KW-0808">Transferase</keyword>
<keyword evidence="3" id="KW-1185">Reference proteome</keyword>
<keyword evidence="2" id="KW-0548">Nucleotidyltransferase</keyword>